<reference evidence="2" key="2">
    <citation type="journal article" date="2024" name="Plant">
        <title>Genomic evolution and insights into agronomic trait innovations of Sesamum species.</title>
        <authorList>
            <person name="Miao H."/>
            <person name="Wang L."/>
            <person name="Qu L."/>
            <person name="Liu H."/>
            <person name="Sun Y."/>
            <person name="Le M."/>
            <person name="Wang Q."/>
            <person name="Wei S."/>
            <person name="Zheng Y."/>
            <person name="Lin W."/>
            <person name="Duan Y."/>
            <person name="Cao H."/>
            <person name="Xiong S."/>
            <person name="Wang X."/>
            <person name="Wei L."/>
            <person name="Li C."/>
            <person name="Ma Q."/>
            <person name="Ju M."/>
            <person name="Zhao R."/>
            <person name="Li G."/>
            <person name="Mu C."/>
            <person name="Tian Q."/>
            <person name="Mei H."/>
            <person name="Zhang T."/>
            <person name="Gao T."/>
            <person name="Zhang H."/>
        </authorList>
    </citation>
    <scope>NUCLEOTIDE SEQUENCE</scope>
    <source>
        <strain evidence="2">KEN1</strain>
    </source>
</reference>
<protein>
    <submittedName>
        <fullName evidence="2">Uncharacterized protein</fullName>
    </submittedName>
</protein>
<feature type="region of interest" description="Disordered" evidence="1">
    <location>
        <begin position="55"/>
        <end position="104"/>
    </location>
</feature>
<dbReference type="AlphaFoldDB" id="A0AAW2WCS8"/>
<evidence type="ECO:0000313" key="2">
    <source>
        <dbReference type="EMBL" id="KAL0439109.1"/>
    </source>
</evidence>
<evidence type="ECO:0000256" key="1">
    <source>
        <dbReference type="SAM" id="MobiDB-lite"/>
    </source>
</evidence>
<comment type="caution">
    <text evidence="2">The sequence shown here is derived from an EMBL/GenBank/DDBJ whole genome shotgun (WGS) entry which is preliminary data.</text>
</comment>
<proteinExistence type="predicted"/>
<accession>A0AAW2WCS8</accession>
<name>A0AAW2WCS8_9LAMI</name>
<feature type="compositionally biased region" description="Polar residues" evidence="1">
    <location>
        <begin position="59"/>
        <end position="89"/>
    </location>
</feature>
<sequence>MSHTEITPHGISEIAHTNLTKGQSSITCLMVSTTAPHNTHCVSTVEHRRAKLSYVGNAPKQTRQASTRTLGGTEDIQSLRQKPLYSSATEGKDREDDATLLRSS</sequence>
<organism evidence="2">
    <name type="scientific">Sesamum latifolium</name>
    <dbReference type="NCBI Taxonomy" id="2727402"/>
    <lineage>
        <taxon>Eukaryota</taxon>
        <taxon>Viridiplantae</taxon>
        <taxon>Streptophyta</taxon>
        <taxon>Embryophyta</taxon>
        <taxon>Tracheophyta</taxon>
        <taxon>Spermatophyta</taxon>
        <taxon>Magnoliopsida</taxon>
        <taxon>eudicotyledons</taxon>
        <taxon>Gunneridae</taxon>
        <taxon>Pentapetalae</taxon>
        <taxon>asterids</taxon>
        <taxon>lamiids</taxon>
        <taxon>Lamiales</taxon>
        <taxon>Pedaliaceae</taxon>
        <taxon>Sesamum</taxon>
    </lineage>
</organism>
<reference evidence="2" key="1">
    <citation type="submission" date="2020-06" db="EMBL/GenBank/DDBJ databases">
        <authorList>
            <person name="Li T."/>
            <person name="Hu X."/>
            <person name="Zhang T."/>
            <person name="Song X."/>
            <person name="Zhang H."/>
            <person name="Dai N."/>
            <person name="Sheng W."/>
            <person name="Hou X."/>
            <person name="Wei L."/>
        </authorList>
    </citation>
    <scope>NUCLEOTIDE SEQUENCE</scope>
    <source>
        <strain evidence="2">KEN1</strain>
        <tissue evidence="2">Leaf</tissue>
    </source>
</reference>
<dbReference type="EMBL" id="JACGWN010000008">
    <property type="protein sequence ID" value="KAL0439109.1"/>
    <property type="molecule type" value="Genomic_DNA"/>
</dbReference>
<feature type="compositionally biased region" description="Basic and acidic residues" evidence="1">
    <location>
        <begin position="90"/>
        <end position="104"/>
    </location>
</feature>
<gene>
    <name evidence="2" type="ORF">Slati_2393900</name>
</gene>